<dbReference type="PROSITE" id="PS50043">
    <property type="entry name" value="HTH_LUXR_2"/>
    <property type="match status" value="1"/>
</dbReference>
<dbReference type="Proteomes" id="UP000630097">
    <property type="component" value="Unassembled WGS sequence"/>
</dbReference>
<keyword evidence="1 3" id="KW-0597">Phosphoprotein</keyword>
<dbReference type="InterPro" id="IPR001789">
    <property type="entry name" value="Sig_transdc_resp-reg_receiver"/>
</dbReference>
<feature type="domain" description="HTH luxR-type" evidence="4">
    <location>
        <begin position="143"/>
        <end position="208"/>
    </location>
</feature>
<comment type="caution">
    <text evidence="6">The sequence shown here is derived from an EMBL/GenBank/DDBJ whole genome shotgun (WGS) entry which is preliminary data.</text>
</comment>
<dbReference type="InterPro" id="IPR016032">
    <property type="entry name" value="Sig_transdc_resp-reg_C-effctor"/>
</dbReference>
<feature type="domain" description="Response regulatory" evidence="5">
    <location>
        <begin position="4"/>
        <end position="120"/>
    </location>
</feature>
<dbReference type="SUPFAM" id="SSF46894">
    <property type="entry name" value="C-terminal effector domain of the bipartite response regulators"/>
    <property type="match status" value="1"/>
</dbReference>
<dbReference type="EMBL" id="BONV01000043">
    <property type="protein sequence ID" value="GIG83806.1"/>
    <property type="molecule type" value="Genomic_DNA"/>
</dbReference>
<evidence type="ECO:0000256" key="1">
    <source>
        <dbReference type="ARBA" id="ARBA00022553"/>
    </source>
</evidence>
<dbReference type="PRINTS" id="PR00038">
    <property type="entry name" value="HTHLUXR"/>
</dbReference>
<dbReference type="GO" id="GO:0006355">
    <property type="term" value="P:regulation of DNA-templated transcription"/>
    <property type="evidence" value="ECO:0007669"/>
    <property type="project" value="InterPro"/>
</dbReference>
<evidence type="ECO:0000313" key="7">
    <source>
        <dbReference type="Proteomes" id="UP000630097"/>
    </source>
</evidence>
<dbReference type="InterPro" id="IPR011006">
    <property type="entry name" value="CheY-like_superfamily"/>
</dbReference>
<protein>
    <submittedName>
        <fullName evidence="6">DNA-binding response regulator</fullName>
    </submittedName>
</protein>
<dbReference type="PROSITE" id="PS00622">
    <property type="entry name" value="HTH_LUXR_1"/>
    <property type="match status" value="1"/>
</dbReference>
<dbReference type="Pfam" id="PF00072">
    <property type="entry name" value="Response_reg"/>
    <property type="match status" value="1"/>
</dbReference>
<dbReference type="SUPFAM" id="SSF52172">
    <property type="entry name" value="CheY-like"/>
    <property type="match status" value="1"/>
</dbReference>
<dbReference type="SMART" id="SM00448">
    <property type="entry name" value="REC"/>
    <property type="match status" value="1"/>
</dbReference>
<feature type="modified residue" description="4-aspartylphosphate" evidence="3">
    <location>
        <position position="55"/>
    </location>
</feature>
<sequence length="219" mass="22658">MTVRVLLADDHPIFLEGLRTMLETVDGIEVVGVASNGAELLEQAARVEADVVVVDLDMPVLDGAGAAAELIERQPGVAVMALTMHADEEAVLRALRAGVRGYLLKSSGPAAIARALSAVAEGDVVLSGRIGAMVARAALRTTTDRPFAQLSGRETEILDHVARGRSNPEIARELFLSVKTVQNHVSAILSKLGVASRAEAVARARDAGLGTGPASGGVA</sequence>
<gene>
    <name evidence="6" type="ORF">Pka01_69330</name>
</gene>
<dbReference type="PROSITE" id="PS50110">
    <property type="entry name" value="RESPONSE_REGULATORY"/>
    <property type="match status" value="1"/>
</dbReference>
<accession>A0A8J3PZ50</accession>
<evidence type="ECO:0000259" key="5">
    <source>
        <dbReference type="PROSITE" id="PS50110"/>
    </source>
</evidence>
<dbReference type="GO" id="GO:0000160">
    <property type="term" value="P:phosphorelay signal transduction system"/>
    <property type="evidence" value="ECO:0007669"/>
    <property type="project" value="InterPro"/>
</dbReference>
<dbReference type="Gene3D" id="3.40.50.2300">
    <property type="match status" value="1"/>
</dbReference>
<dbReference type="InterPro" id="IPR058245">
    <property type="entry name" value="NreC/VraR/RcsB-like_REC"/>
</dbReference>
<dbReference type="InterPro" id="IPR000792">
    <property type="entry name" value="Tscrpt_reg_LuxR_C"/>
</dbReference>
<proteinExistence type="predicted"/>
<evidence type="ECO:0000313" key="6">
    <source>
        <dbReference type="EMBL" id="GIG83806.1"/>
    </source>
</evidence>
<evidence type="ECO:0000259" key="4">
    <source>
        <dbReference type="PROSITE" id="PS50043"/>
    </source>
</evidence>
<dbReference type="GO" id="GO:0003677">
    <property type="term" value="F:DNA binding"/>
    <property type="evidence" value="ECO:0007669"/>
    <property type="project" value="UniProtKB-KW"/>
</dbReference>
<organism evidence="6 7">
    <name type="scientific">Planotetraspora kaengkrachanensis</name>
    <dbReference type="NCBI Taxonomy" id="575193"/>
    <lineage>
        <taxon>Bacteria</taxon>
        <taxon>Bacillati</taxon>
        <taxon>Actinomycetota</taxon>
        <taxon>Actinomycetes</taxon>
        <taxon>Streptosporangiales</taxon>
        <taxon>Streptosporangiaceae</taxon>
        <taxon>Planotetraspora</taxon>
    </lineage>
</organism>
<evidence type="ECO:0000256" key="2">
    <source>
        <dbReference type="ARBA" id="ARBA00023125"/>
    </source>
</evidence>
<dbReference type="PANTHER" id="PTHR43214:SF43">
    <property type="entry name" value="TWO-COMPONENT RESPONSE REGULATOR"/>
    <property type="match status" value="1"/>
</dbReference>
<dbReference type="RefSeq" id="WP_203887093.1">
    <property type="nucleotide sequence ID" value="NZ_BAABHH010000005.1"/>
</dbReference>
<dbReference type="InterPro" id="IPR039420">
    <property type="entry name" value="WalR-like"/>
</dbReference>
<reference evidence="6 7" key="1">
    <citation type="submission" date="2021-01" db="EMBL/GenBank/DDBJ databases">
        <title>Whole genome shotgun sequence of Planotetraspora kaengkrachanensis NBRC 104272.</title>
        <authorList>
            <person name="Komaki H."/>
            <person name="Tamura T."/>
        </authorList>
    </citation>
    <scope>NUCLEOTIDE SEQUENCE [LARGE SCALE GENOMIC DNA]</scope>
    <source>
        <strain evidence="6 7">NBRC 104272</strain>
    </source>
</reference>
<dbReference type="PANTHER" id="PTHR43214">
    <property type="entry name" value="TWO-COMPONENT RESPONSE REGULATOR"/>
    <property type="match status" value="1"/>
</dbReference>
<dbReference type="SMART" id="SM00421">
    <property type="entry name" value="HTH_LUXR"/>
    <property type="match status" value="1"/>
</dbReference>
<dbReference type="Pfam" id="PF00196">
    <property type="entry name" value="GerE"/>
    <property type="match status" value="1"/>
</dbReference>
<dbReference type="CDD" id="cd06170">
    <property type="entry name" value="LuxR_C_like"/>
    <property type="match status" value="1"/>
</dbReference>
<evidence type="ECO:0000256" key="3">
    <source>
        <dbReference type="PROSITE-ProRule" id="PRU00169"/>
    </source>
</evidence>
<dbReference type="CDD" id="cd17535">
    <property type="entry name" value="REC_NarL-like"/>
    <property type="match status" value="1"/>
</dbReference>
<dbReference type="AlphaFoldDB" id="A0A8J3PZ50"/>
<keyword evidence="2 6" id="KW-0238">DNA-binding</keyword>
<keyword evidence="7" id="KW-1185">Reference proteome</keyword>
<name>A0A8J3PZ50_9ACTN</name>